<dbReference type="GO" id="GO:0005737">
    <property type="term" value="C:cytoplasm"/>
    <property type="evidence" value="ECO:0007669"/>
    <property type="project" value="UniProtKB-SubCell"/>
</dbReference>
<comment type="catalytic activity">
    <reaction evidence="7 8">
        <text>L-homoserine + acetyl-CoA = O-acetyl-L-homoserine + CoA</text>
        <dbReference type="Rhea" id="RHEA:13701"/>
        <dbReference type="ChEBI" id="CHEBI:57287"/>
        <dbReference type="ChEBI" id="CHEBI:57288"/>
        <dbReference type="ChEBI" id="CHEBI:57476"/>
        <dbReference type="ChEBI" id="CHEBI:57716"/>
        <dbReference type="EC" id="2.3.1.31"/>
    </reaction>
</comment>
<dbReference type="InterPro" id="IPR029062">
    <property type="entry name" value="Class_I_gatase-like"/>
</dbReference>
<dbReference type="InterPro" id="IPR005697">
    <property type="entry name" value="HST_MetA"/>
</dbReference>
<feature type="active site" description="Acyl-thioester intermediate" evidence="8 9">
    <location>
        <position position="142"/>
    </location>
</feature>
<dbReference type="AlphaFoldDB" id="A0A133S691"/>
<evidence type="ECO:0000256" key="1">
    <source>
        <dbReference type="ARBA" id="ARBA00004496"/>
    </source>
</evidence>
<dbReference type="HAMAP" id="MF_00295">
    <property type="entry name" value="MetA_acyltransf"/>
    <property type="match status" value="1"/>
</dbReference>
<dbReference type="EC" id="2.3.1.31" evidence="8"/>
<dbReference type="GO" id="GO:0004414">
    <property type="term" value="F:homoserine O-acetyltransferase activity"/>
    <property type="evidence" value="ECO:0007669"/>
    <property type="project" value="UniProtKB-EC"/>
</dbReference>
<dbReference type="STRING" id="39777.B7L28_01505"/>
<dbReference type="PATRIC" id="fig|39777.7.peg.421"/>
<evidence type="ECO:0000256" key="8">
    <source>
        <dbReference type="HAMAP-Rule" id="MF_00295"/>
    </source>
</evidence>
<keyword evidence="3 8" id="KW-0028">Amino-acid biosynthesis</keyword>
<evidence type="ECO:0000256" key="7">
    <source>
        <dbReference type="ARBA" id="ARBA00049043"/>
    </source>
</evidence>
<dbReference type="SUPFAM" id="SSF52317">
    <property type="entry name" value="Class I glutamine amidotransferase-like"/>
    <property type="match status" value="1"/>
</dbReference>
<evidence type="ECO:0000256" key="9">
    <source>
        <dbReference type="PIRSR" id="PIRSR000450-1"/>
    </source>
</evidence>
<dbReference type="Gene3D" id="3.40.50.880">
    <property type="match status" value="1"/>
</dbReference>
<comment type="pathway">
    <text evidence="8">Amino-acid biosynthesis; L-methionine biosynthesis via de novo pathway; O-acetyl-L-homoserine from L-homoserine: step 1/1.</text>
</comment>
<feature type="site" description="Important for substrate specificity" evidence="8">
    <location>
        <position position="192"/>
    </location>
</feature>
<sequence>MPIKVIKNLPAITKLAQENIFVMDTERAETQQIRPLHILLVNLMPTKEVTETQILRALSNSPLQVNLTLLHTASRKSKNVDEEYLDTFYRTFDEVKDECFDGLIITGAPVELMPFEEVDYWDELVEIMDWSEEHVCSTFYICWGAQAGLYHHFGINKQIMDTKLFGVYEHDIYNDQPVLLRGFDEKFWMPHSRHTTVSLEQIKAHRELELLAGSEPTGAAIVRSLDNKHIFVFGHSEYDWDTLNREYVRDLAKGEDIAVPENYFPDDDPKQKPIVRWRSVSTLLFTNWLNYYVYQETPYIIEQIKKMKFERDKNFGAYI</sequence>
<comment type="similarity">
    <text evidence="8">Belongs to the MetA family.</text>
</comment>
<dbReference type="Proteomes" id="UP000070226">
    <property type="component" value="Unassembled WGS sequence"/>
</dbReference>
<feature type="binding site" evidence="8">
    <location>
        <position position="163"/>
    </location>
    <ligand>
        <name>substrate</name>
    </ligand>
</feature>
<feature type="binding site" evidence="8">
    <location>
        <position position="192"/>
    </location>
    <ligand>
        <name>substrate</name>
    </ligand>
</feature>
<dbReference type="Pfam" id="PF04204">
    <property type="entry name" value="HTS"/>
    <property type="match status" value="1"/>
</dbReference>
<organism evidence="10">
    <name type="scientific">Veillonella atypica</name>
    <dbReference type="NCBI Taxonomy" id="39777"/>
    <lineage>
        <taxon>Bacteria</taxon>
        <taxon>Bacillati</taxon>
        <taxon>Bacillota</taxon>
        <taxon>Negativicutes</taxon>
        <taxon>Veillonellales</taxon>
        <taxon>Veillonellaceae</taxon>
        <taxon>Veillonella</taxon>
    </lineage>
</organism>
<dbReference type="InterPro" id="IPR033752">
    <property type="entry name" value="MetA_family"/>
</dbReference>
<evidence type="ECO:0000256" key="2">
    <source>
        <dbReference type="ARBA" id="ARBA00022490"/>
    </source>
</evidence>
<dbReference type="PANTHER" id="PTHR20919:SF0">
    <property type="entry name" value="HOMOSERINE O-SUCCINYLTRANSFERASE"/>
    <property type="match status" value="1"/>
</dbReference>
<keyword evidence="6 8" id="KW-0012">Acyltransferase</keyword>
<dbReference type="PIRSF" id="PIRSF000450">
    <property type="entry name" value="H_ser_succinyltr"/>
    <property type="match status" value="1"/>
</dbReference>
<evidence type="ECO:0000256" key="4">
    <source>
        <dbReference type="ARBA" id="ARBA00022679"/>
    </source>
</evidence>
<evidence type="ECO:0000256" key="3">
    <source>
        <dbReference type="ARBA" id="ARBA00022605"/>
    </source>
</evidence>
<dbReference type="GO" id="GO:0008899">
    <property type="term" value="F:homoserine O-succinyltransferase activity"/>
    <property type="evidence" value="ECO:0007669"/>
    <property type="project" value="UniProtKB-UniRule"/>
</dbReference>
<proteinExistence type="inferred from homology"/>
<evidence type="ECO:0000313" key="11">
    <source>
        <dbReference type="Proteomes" id="UP000070226"/>
    </source>
</evidence>
<comment type="caution">
    <text evidence="8">Lacks conserved residue(s) required for the propagation of feature annotation.</text>
</comment>
<keyword evidence="4 8" id="KW-0808">Transferase</keyword>
<evidence type="ECO:0000256" key="5">
    <source>
        <dbReference type="ARBA" id="ARBA00023167"/>
    </source>
</evidence>
<dbReference type="UniPathway" id="UPA00051">
    <property type="reaction ID" value="UER00074"/>
</dbReference>
<dbReference type="GO" id="GO:0019281">
    <property type="term" value="P:L-methionine biosynthetic process from homoserine via O-succinyl-L-homoserine and cystathionine"/>
    <property type="evidence" value="ECO:0007669"/>
    <property type="project" value="InterPro"/>
</dbReference>
<name>A0A133S691_9FIRM</name>
<comment type="subcellular location">
    <subcellularLocation>
        <location evidence="1 8">Cytoplasm</location>
    </subcellularLocation>
</comment>
<keyword evidence="5 8" id="KW-0486">Methionine biosynthesis</keyword>
<feature type="site" description="Important for acyl-CoA specificity" evidence="8">
    <location>
        <position position="111"/>
    </location>
</feature>
<evidence type="ECO:0000256" key="6">
    <source>
        <dbReference type="ARBA" id="ARBA00023315"/>
    </source>
</evidence>
<comment type="function">
    <text evidence="8">Transfers an acetyl group from acetyl-CoA to L-homoserine, forming acetyl-L-homoserine.</text>
</comment>
<dbReference type="RefSeq" id="WP_060807212.1">
    <property type="nucleotide sequence ID" value="NZ_KQ958055.1"/>
</dbReference>
<dbReference type="NCBIfam" id="TIGR01001">
    <property type="entry name" value="metA"/>
    <property type="match status" value="1"/>
</dbReference>
<feature type="binding site" evidence="8">
    <location>
        <position position="249"/>
    </location>
    <ligand>
        <name>substrate</name>
    </ligand>
</feature>
<keyword evidence="2 8" id="KW-0963">Cytoplasm</keyword>
<dbReference type="EMBL" id="LRQT01000008">
    <property type="protein sequence ID" value="KXA65208.1"/>
    <property type="molecule type" value="Genomic_DNA"/>
</dbReference>
<protein>
    <recommendedName>
        <fullName evidence="8">Homoserine O-acetyltransferase</fullName>
        <shortName evidence="8">HAT</shortName>
        <ecNumber evidence="8">2.3.1.31</ecNumber>
    </recommendedName>
    <alternativeName>
        <fullName evidence="8">Homoserine transacetylase</fullName>
        <shortName evidence="8">HTA</shortName>
    </alternativeName>
</protein>
<dbReference type="CDD" id="cd03131">
    <property type="entry name" value="GATase1_HTS"/>
    <property type="match status" value="1"/>
</dbReference>
<gene>
    <name evidence="8" type="primary">metAA</name>
    <name evidence="10" type="ORF">HMPREF3233_00431</name>
</gene>
<accession>A0A133S691</accession>
<dbReference type="FunFam" id="3.40.50.880:FF:000004">
    <property type="entry name" value="Homoserine O-succinyltransferase"/>
    <property type="match status" value="1"/>
</dbReference>
<reference evidence="10 11" key="1">
    <citation type="submission" date="2016-01" db="EMBL/GenBank/DDBJ databases">
        <authorList>
            <person name="Oliw E.H."/>
        </authorList>
    </citation>
    <scope>NUCLEOTIDE SEQUENCE [LARGE SCALE GENOMIC DNA]</scope>
    <source>
        <strain evidence="10 11">CMW7756B</strain>
    </source>
</reference>
<dbReference type="PANTHER" id="PTHR20919">
    <property type="entry name" value="HOMOSERINE O-SUCCINYLTRANSFERASE"/>
    <property type="match status" value="1"/>
</dbReference>
<feature type="active site" description="Proton acceptor" evidence="8">
    <location>
        <position position="235"/>
    </location>
</feature>
<evidence type="ECO:0000313" key="10">
    <source>
        <dbReference type="EMBL" id="KXA65208.1"/>
    </source>
</evidence>
<feature type="active site" evidence="8">
    <location>
        <position position="237"/>
    </location>
</feature>
<comment type="caution">
    <text evidence="10">The sequence shown here is derived from an EMBL/GenBank/DDBJ whole genome shotgun (WGS) entry which is preliminary data.</text>
</comment>